<dbReference type="EMBL" id="CYPW01000027">
    <property type="protein sequence ID" value="CUH53456.1"/>
    <property type="molecule type" value="Genomic_DNA"/>
</dbReference>
<dbReference type="RefSeq" id="WP_058240608.1">
    <property type="nucleotide sequence ID" value="NZ_CYPW01000027.1"/>
</dbReference>
<dbReference type="AlphaFoldDB" id="A0A0P1FAY5"/>
<evidence type="ECO:0000313" key="2">
    <source>
        <dbReference type="Proteomes" id="UP000054823"/>
    </source>
</evidence>
<gene>
    <name evidence="1" type="ORF">SHM7688_02910</name>
</gene>
<sequence length="199" mass="21332">MMLIEETQVSSAALPVAAFKEHLRLGSGFAEDSLQDGLLESFLQAALSAVEARTGKILLERDFAWTLYGPNVTEAQGLPVAPVQAVSAVVLTDAQGGEVTVATSAYQLVQDGHRPIVRATSGALPQVPAEGSFTIRFTAGFGADWTSVPADLRQAVFLLAAHFYEFRQDTRLSEGCMPFGVTSLLERYRVRRMTLGAGA</sequence>
<dbReference type="NCBIfam" id="TIGR02215">
    <property type="entry name" value="phage_chp_gp8"/>
    <property type="match status" value="1"/>
</dbReference>
<proteinExistence type="predicted"/>
<reference evidence="1 2" key="1">
    <citation type="submission" date="2015-09" db="EMBL/GenBank/DDBJ databases">
        <authorList>
            <consortium name="Swine Surveillance"/>
        </authorList>
    </citation>
    <scope>NUCLEOTIDE SEQUENCE [LARGE SCALE GENOMIC DNA]</scope>
    <source>
        <strain evidence="1 2">CECT 7688</strain>
    </source>
</reference>
<dbReference type="STRING" id="321267.SHM7688_02910"/>
<dbReference type="Proteomes" id="UP000054823">
    <property type="component" value="Unassembled WGS sequence"/>
</dbReference>
<name>A0A0P1FAY5_9RHOB</name>
<organism evidence="1 2">
    <name type="scientific">Shimia marina</name>
    <dbReference type="NCBI Taxonomy" id="321267"/>
    <lineage>
        <taxon>Bacteria</taxon>
        <taxon>Pseudomonadati</taxon>
        <taxon>Pseudomonadota</taxon>
        <taxon>Alphaproteobacteria</taxon>
        <taxon>Rhodobacterales</taxon>
        <taxon>Roseobacteraceae</taxon>
    </lineage>
</organism>
<accession>A0A0P1FAY5</accession>
<dbReference type="Gene3D" id="1.10.3230.30">
    <property type="entry name" value="Phage gp6-like head-tail connector protein"/>
    <property type="match status" value="1"/>
</dbReference>
<dbReference type="CDD" id="cd08054">
    <property type="entry name" value="gp6"/>
    <property type="match status" value="1"/>
</dbReference>
<protein>
    <submittedName>
        <fullName evidence="1">Phage gp6-like head-tail connector protein</fullName>
    </submittedName>
</protein>
<keyword evidence="2" id="KW-1185">Reference proteome</keyword>
<dbReference type="OrthoDB" id="8478788at2"/>
<evidence type="ECO:0000313" key="1">
    <source>
        <dbReference type="EMBL" id="CUH53456.1"/>
    </source>
</evidence>
<dbReference type="InterPro" id="IPR011738">
    <property type="entry name" value="Phage_CHP"/>
</dbReference>